<organism evidence="13 14">
    <name type="scientific">bacterium (Candidatus Blackallbacteria) CG17_big_fil_post_rev_8_21_14_2_50_48_46</name>
    <dbReference type="NCBI Taxonomy" id="2014261"/>
    <lineage>
        <taxon>Bacteria</taxon>
        <taxon>Candidatus Blackallbacteria</taxon>
    </lineage>
</organism>
<dbReference type="InterPro" id="IPR030378">
    <property type="entry name" value="G_CP_dom"/>
</dbReference>
<dbReference type="GO" id="GO:0019843">
    <property type="term" value="F:rRNA binding"/>
    <property type="evidence" value="ECO:0007669"/>
    <property type="project" value="UniProtKB-KW"/>
</dbReference>
<keyword evidence="6 10" id="KW-0378">Hydrolase</keyword>
<comment type="function">
    <text evidence="10">One of several proteins that assist in the late maturation steps of the functional core of the 30S ribosomal subunit. Helps release RbfA from mature subunits. May play a role in the assembly of ribosomal proteins into the subunit. Circularly permuted GTPase that catalyzes slow GTP hydrolysis, GTPase activity is stimulated by the 30S ribosomal subunit.</text>
</comment>
<dbReference type="AlphaFoldDB" id="A0A2M7G6A4"/>
<proteinExistence type="inferred from homology"/>
<keyword evidence="7 10" id="KW-0862">Zinc</keyword>
<evidence type="ECO:0000259" key="12">
    <source>
        <dbReference type="PROSITE" id="PS51721"/>
    </source>
</evidence>
<keyword evidence="2 10" id="KW-0690">Ribosome biogenesis</keyword>
<keyword evidence="8 10" id="KW-0694">RNA-binding</keyword>
<dbReference type="PANTHER" id="PTHR32120:SF10">
    <property type="entry name" value="SMALL RIBOSOMAL SUBUNIT BIOGENESIS GTPASE RSGA"/>
    <property type="match status" value="1"/>
</dbReference>
<keyword evidence="5 10" id="KW-0547">Nucleotide-binding</keyword>
<dbReference type="GO" id="GO:0005737">
    <property type="term" value="C:cytoplasm"/>
    <property type="evidence" value="ECO:0007669"/>
    <property type="project" value="UniProtKB-SubCell"/>
</dbReference>
<dbReference type="InterPro" id="IPR010914">
    <property type="entry name" value="RsgA_GTPase_dom"/>
</dbReference>
<gene>
    <name evidence="10 13" type="primary">rsgA</name>
    <name evidence="13" type="ORF">COW36_08490</name>
</gene>
<comment type="similarity">
    <text evidence="10">Belongs to the TRAFAC class YlqF/YawG GTPase family. RsgA subfamily.</text>
</comment>
<dbReference type="Pfam" id="PF03193">
    <property type="entry name" value="RsgA_GTPase"/>
    <property type="match status" value="1"/>
</dbReference>
<evidence type="ECO:0000256" key="5">
    <source>
        <dbReference type="ARBA" id="ARBA00022741"/>
    </source>
</evidence>
<feature type="binding site" evidence="10">
    <location>
        <begin position="148"/>
        <end position="151"/>
    </location>
    <ligand>
        <name>GTP</name>
        <dbReference type="ChEBI" id="CHEBI:37565"/>
    </ligand>
</feature>
<dbReference type="Gene3D" id="3.40.50.300">
    <property type="entry name" value="P-loop containing nucleotide triphosphate hydrolases"/>
    <property type="match status" value="1"/>
</dbReference>
<evidence type="ECO:0000256" key="9">
    <source>
        <dbReference type="ARBA" id="ARBA00023134"/>
    </source>
</evidence>
<comment type="caution">
    <text evidence="13">The sequence shown here is derived from an EMBL/GenBank/DDBJ whole genome shotgun (WGS) entry which is preliminary data.</text>
</comment>
<feature type="binding site" evidence="10">
    <location>
        <position position="288"/>
    </location>
    <ligand>
        <name>Zn(2+)</name>
        <dbReference type="ChEBI" id="CHEBI:29105"/>
    </ligand>
</feature>
<evidence type="ECO:0000256" key="7">
    <source>
        <dbReference type="ARBA" id="ARBA00022833"/>
    </source>
</evidence>
<feature type="binding site" evidence="10">
    <location>
        <begin position="200"/>
        <end position="208"/>
    </location>
    <ligand>
        <name>GTP</name>
        <dbReference type="ChEBI" id="CHEBI:37565"/>
    </ligand>
</feature>
<dbReference type="SUPFAM" id="SSF52540">
    <property type="entry name" value="P-loop containing nucleoside triphosphate hydrolases"/>
    <property type="match status" value="1"/>
</dbReference>
<evidence type="ECO:0000256" key="2">
    <source>
        <dbReference type="ARBA" id="ARBA00022517"/>
    </source>
</evidence>
<keyword evidence="9 10" id="KW-0342">GTP-binding</keyword>
<dbReference type="HAMAP" id="MF_01820">
    <property type="entry name" value="GTPase_RsgA"/>
    <property type="match status" value="1"/>
</dbReference>
<comment type="cofactor">
    <cofactor evidence="10">
        <name>Zn(2+)</name>
        <dbReference type="ChEBI" id="CHEBI:29105"/>
    </cofactor>
    <text evidence="10">Binds 1 zinc ion per subunit.</text>
</comment>
<dbReference type="PANTHER" id="PTHR32120">
    <property type="entry name" value="SMALL RIBOSOMAL SUBUNIT BIOGENESIS GTPASE RSGA"/>
    <property type="match status" value="1"/>
</dbReference>
<evidence type="ECO:0000256" key="6">
    <source>
        <dbReference type="ARBA" id="ARBA00022801"/>
    </source>
</evidence>
<dbReference type="GO" id="GO:0005525">
    <property type="term" value="F:GTP binding"/>
    <property type="evidence" value="ECO:0007669"/>
    <property type="project" value="UniProtKB-UniRule"/>
</dbReference>
<dbReference type="Gene3D" id="1.10.40.50">
    <property type="entry name" value="Probable gtpase engc, domain 3"/>
    <property type="match status" value="1"/>
</dbReference>
<feature type="domain" description="CP-type G" evidence="12">
    <location>
        <begin position="101"/>
        <end position="258"/>
    </location>
</feature>
<sequence length="358" mass="40553">MHVLSSWGWSPFFQAFFQDFQAHPVLAARVISEYPDLWRVVSEAGEELLEISGKFRHQAMGREDFPAVGDWVVLDNSRAQRRIEAVLPRRSAFIRRTAGSRDQAQVVAANLDTVFLVMALNHDFNLRRLERYLAIAWESNAQPVIVLNKADLVSDPTAALSEIERIATGVPILVLSALERKGIEQLNPWLGSGKTVALLGSSGVGKSTLVNALLGENRQLTSELSSFQDKGKHTTTRRDLLQLPGEALILDTPGMRELQIWEAGSGIEHSFEEIQALIQACRFRNCQHGQEKGCAVQEALASGVLEPGRWQNYRKLMREEAHQERKHSQIAQIEEKKRWKQIHKSFRQRNLERSRYSD</sequence>
<reference evidence="13 14" key="1">
    <citation type="submission" date="2017-09" db="EMBL/GenBank/DDBJ databases">
        <title>Depth-based differentiation of microbial function through sediment-hosted aquifers and enrichment of novel symbionts in the deep terrestrial subsurface.</title>
        <authorList>
            <person name="Probst A.J."/>
            <person name="Ladd B."/>
            <person name="Jarett J.K."/>
            <person name="Geller-Mcgrath D.E."/>
            <person name="Sieber C.M."/>
            <person name="Emerson J.B."/>
            <person name="Anantharaman K."/>
            <person name="Thomas B.C."/>
            <person name="Malmstrom R."/>
            <person name="Stieglmeier M."/>
            <person name="Klingl A."/>
            <person name="Woyke T."/>
            <person name="Ryan C.M."/>
            <person name="Banfield J.F."/>
        </authorList>
    </citation>
    <scope>NUCLEOTIDE SEQUENCE [LARGE SCALE GENOMIC DNA]</scope>
    <source>
        <strain evidence="13">CG17_big_fil_post_rev_8_21_14_2_50_48_46</strain>
    </source>
</reference>
<dbReference type="GO" id="GO:0042274">
    <property type="term" value="P:ribosomal small subunit biogenesis"/>
    <property type="evidence" value="ECO:0007669"/>
    <property type="project" value="UniProtKB-UniRule"/>
</dbReference>
<evidence type="ECO:0000259" key="11">
    <source>
        <dbReference type="PROSITE" id="PS50936"/>
    </source>
</evidence>
<dbReference type="EMBL" id="PFFQ01000023">
    <property type="protein sequence ID" value="PIW17525.1"/>
    <property type="molecule type" value="Genomic_DNA"/>
</dbReference>
<feature type="binding site" evidence="10">
    <location>
        <position position="294"/>
    </location>
    <ligand>
        <name>Zn(2+)</name>
        <dbReference type="ChEBI" id="CHEBI:29105"/>
    </ligand>
</feature>
<dbReference type="GO" id="GO:0003924">
    <property type="term" value="F:GTPase activity"/>
    <property type="evidence" value="ECO:0007669"/>
    <property type="project" value="UniProtKB-UniRule"/>
</dbReference>
<dbReference type="InterPro" id="IPR004881">
    <property type="entry name" value="Ribosome_biogen_GTPase_RsgA"/>
</dbReference>
<evidence type="ECO:0000256" key="10">
    <source>
        <dbReference type="HAMAP-Rule" id="MF_01820"/>
    </source>
</evidence>
<dbReference type="GO" id="GO:0046872">
    <property type="term" value="F:metal ion binding"/>
    <property type="evidence" value="ECO:0007669"/>
    <property type="project" value="UniProtKB-KW"/>
</dbReference>
<evidence type="ECO:0000313" key="13">
    <source>
        <dbReference type="EMBL" id="PIW17525.1"/>
    </source>
</evidence>
<keyword evidence="1 10" id="KW-0963">Cytoplasm</keyword>
<dbReference type="InterPro" id="IPR027417">
    <property type="entry name" value="P-loop_NTPase"/>
</dbReference>
<dbReference type="PROSITE" id="PS50936">
    <property type="entry name" value="ENGC_GTPASE"/>
    <property type="match status" value="1"/>
</dbReference>
<dbReference type="Proteomes" id="UP000231019">
    <property type="component" value="Unassembled WGS sequence"/>
</dbReference>
<feature type="binding site" evidence="10">
    <location>
        <position position="281"/>
    </location>
    <ligand>
        <name>Zn(2+)</name>
        <dbReference type="ChEBI" id="CHEBI:29105"/>
    </ligand>
</feature>
<name>A0A2M7G6A4_9BACT</name>
<feature type="binding site" evidence="10">
    <location>
        <position position="286"/>
    </location>
    <ligand>
        <name>Zn(2+)</name>
        <dbReference type="ChEBI" id="CHEBI:29105"/>
    </ligand>
</feature>
<evidence type="ECO:0000313" key="14">
    <source>
        <dbReference type="Proteomes" id="UP000231019"/>
    </source>
</evidence>
<dbReference type="CDD" id="cd01854">
    <property type="entry name" value="YjeQ_EngC"/>
    <property type="match status" value="1"/>
</dbReference>
<feature type="domain" description="EngC GTPase" evidence="11">
    <location>
        <begin position="109"/>
        <end position="256"/>
    </location>
</feature>
<accession>A0A2M7G6A4</accession>
<evidence type="ECO:0000256" key="8">
    <source>
        <dbReference type="ARBA" id="ARBA00022884"/>
    </source>
</evidence>
<evidence type="ECO:0000256" key="1">
    <source>
        <dbReference type="ARBA" id="ARBA00022490"/>
    </source>
</evidence>
<keyword evidence="3 10" id="KW-0479">Metal-binding</keyword>
<dbReference type="PROSITE" id="PS51721">
    <property type="entry name" value="G_CP"/>
    <property type="match status" value="1"/>
</dbReference>
<comment type="subunit">
    <text evidence="10">Monomer. Associates with 30S ribosomal subunit, binds 16S rRNA.</text>
</comment>
<protein>
    <recommendedName>
        <fullName evidence="10">Small ribosomal subunit biogenesis GTPase RsgA</fullName>
        <ecNumber evidence="10">3.6.1.-</ecNumber>
    </recommendedName>
</protein>
<keyword evidence="4 10" id="KW-0699">rRNA-binding</keyword>
<evidence type="ECO:0000256" key="4">
    <source>
        <dbReference type="ARBA" id="ARBA00022730"/>
    </source>
</evidence>
<comment type="subcellular location">
    <subcellularLocation>
        <location evidence="10">Cytoplasm</location>
    </subcellularLocation>
</comment>
<dbReference type="NCBIfam" id="TIGR00157">
    <property type="entry name" value="ribosome small subunit-dependent GTPase A"/>
    <property type="match status" value="1"/>
</dbReference>
<dbReference type="EC" id="3.6.1.-" evidence="10"/>
<evidence type="ECO:0000256" key="3">
    <source>
        <dbReference type="ARBA" id="ARBA00022723"/>
    </source>
</evidence>